<evidence type="ECO:0000259" key="1">
    <source>
        <dbReference type="Pfam" id="PF18709"/>
    </source>
</evidence>
<name>A0A0L6TWX1_9FIRM</name>
<dbReference type="InterPro" id="IPR040576">
    <property type="entry name" value="DLP_helical"/>
</dbReference>
<comment type="caution">
    <text evidence="2">The sequence shown here is derived from an EMBL/GenBank/DDBJ whole genome shotgun (WGS) entry which is preliminary data.</text>
</comment>
<feature type="domain" description="Dynamin-like helical" evidence="1">
    <location>
        <begin position="1"/>
        <end position="65"/>
    </location>
</feature>
<evidence type="ECO:0000313" key="2">
    <source>
        <dbReference type="EMBL" id="KNZ40567.1"/>
    </source>
</evidence>
<accession>A0A0L6TWX1</accession>
<organism evidence="2 3">
    <name type="scientific">Acetobacterium bakii</name>
    <dbReference type="NCBI Taxonomy" id="52689"/>
    <lineage>
        <taxon>Bacteria</taxon>
        <taxon>Bacillati</taxon>
        <taxon>Bacillota</taxon>
        <taxon>Clostridia</taxon>
        <taxon>Eubacteriales</taxon>
        <taxon>Eubacteriaceae</taxon>
        <taxon>Acetobacterium</taxon>
    </lineage>
</organism>
<sequence>MKEEEKFKLVINGVVSELEQQRNEYLGFIEDNQVFISQFFPDYIKLLEQIDIMKNEMVKKEQQQEQFIQWQKDGEIIEVDFKL</sequence>
<dbReference type="STRING" id="52689.AKG39_17075"/>
<gene>
    <name evidence="2" type="ORF">AKG39_17075</name>
</gene>
<dbReference type="Proteomes" id="UP000036873">
    <property type="component" value="Unassembled WGS sequence"/>
</dbReference>
<proteinExistence type="predicted"/>
<dbReference type="EMBL" id="LGYO01000052">
    <property type="protein sequence ID" value="KNZ40567.1"/>
    <property type="molecule type" value="Genomic_DNA"/>
</dbReference>
<reference evidence="3" key="1">
    <citation type="submission" date="2015-07" db="EMBL/GenBank/DDBJ databases">
        <title>Draft genome sequence of Acetobacterium bakii DSM 8293, a potential psychrophilic chemical producer through syngas fermentation.</title>
        <authorList>
            <person name="Song Y."/>
            <person name="Hwang S."/>
            <person name="Cho B.-K."/>
        </authorList>
    </citation>
    <scope>NUCLEOTIDE SEQUENCE [LARGE SCALE GENOMIC DNA]</scope>
    <source>
        <strain evidence="3">DSM 8239</strain>
    </source>
</reference>
<protein>
    <recommendedName>
        <fullName evidence="1">Dynamin-like helical domain-containing protein</fullName>
    </recommendedName>
</protein>
<evidence type="ECO:0000313" key="3">
    <source>
        <dbReference type="Proteomes" id="UP000036873"/>
    </source>
</evidence>
<keyword evidence="3" id="KW-1185">Reference proteome</keyword>
<dbReference type="AlphaFoldDB" id="A0A0L6TWX1"/>
<dbReference type="Pfam" id="PF18709">
    <property type="entry name" value="DLP_helical"/>
    <property type="match status" value="1"/>
</dbReference>